<keyword evidence="2" id="KW-1185">Reference proteome</keyword>
<evidence type="ECO:0000313" key="1">
    <source>
        <dbReference type="EMBL" id="KAK9804854.1"/>
    </source>
</evidence>
<dbReference type="AlphaFoldDB" id="A0AAW1PAQ8"/>
<comment type="caution">
    <text evidence="1">The sequence shown here is derived from an EMBL/GenBank/DDBJ whole genome shotgun (WGS) entry which is preliminary data.</text>
</comment>
<gene>
    <name evidence="1" type="ORF">WJX72_008748</name>
</gene>
<name>A0AAW1PAQ8_9CHLO</name>
<sequence>MGGSIGLSNHKNAYRNGVCVNNWAEVRLAADAACSPAAPAEPMVSVTRATFGPDGKFGAQIAVDRQDMEQKYACTGRQMMFNHQGPKEGVVSCFTTLNQLAFGEKHLGEPRVTHYIWSGRNKVDAKVPQQVDHLLLQTAKQRQWRDAAHADMYQTTSHTAAQAVADAARGIHTKRQICKPAADGGQASQIGRKAKGECAQLFDKTYIKIGLRQ</sequence>
<accession>A0AAW1PAQ8</accession>
<reference evidence="1 2" key="1">
    <citation type="journal article" date="2024" name="Nat. Commun.">
        <title>Phylogenomics reveals the evolutionary origins of lichenization in chlorophyte algae.</title>
        <authorList>
            <person name="Puginier C."/>
            <person name="Libourel C."/>
            <person name="Otte J."/>
            <person name="Skaloud P."/>
            <person name="Haon M."/>
            <person name="Grisel S."/>
            <person name="Petersen M."/>
            <person name="Berrin J.G."/>
            <person name="Delaux P.M."/>
            <person name="Dal Grande F."/>
            <person name="Keller J."/>
        </authorList>
    </citation>
    <scope>NUCLEOTIDE SEQUENCE [LARGE SCALE GENOMIC DNA]</scope>
    <source>
        <strain evidence="1 2">SAG 2043</strain>
    </source>
</reference>
<protein>
    <submittedName>
        <fullName evidence="1">Uncharacterized protein</fullName>
    </submittedName>
</protein>
<organism evidence="1 2">
    <name type="scientific">[Myrmecia] bisecta</name>
    <dbReference type="NCBI Taxonomy" id="41462"/>
    <lineage>
        <taxon>Eukaryota</taxon>
        <taxon>Viridiplantae</taxon>
        <taxon>Chlorophyta</taxon>
        <taxon>core chlorophytes</taxon>
        <taxon>Trebouxiophyceae</taxon>
        <taxon>Trebouxiales</taxon>
        <taxon>Trebouxiaceae</taxon>
        <taxon>Myrmecia</taxon>
    </lineage>
</organism>
<dbReference type="Proteomes" id="UP001489004">
    <property type="component" value="Unassembled WGS sequence"/>
</dbReference>
<evidence type="ECO:0000313" key="2">
    <source>
        <dbReference type="Proteomes" id="UP001489004"/>
    </source>
</evidence>
<proteinExistence type="predicted"/>
<dbReference type="EMBL" id="JALJOR010000017">
    <property type="protein sequence ID" value="KAK9804854.1"/>
    <property type="molecule type" value="Genomic_DNA"/>
</dbReference>